<evidence type="ECO:0000313" key="3">
    <source>
        <dbReference type="EMBL" id="MBB6184326.1"/>
    </source>
</evidence>
<dbReference type="OrthoDB" id="5953088at2"/>
<evidence type="ECO:0008006" key="6">
    <source>
        <dbReference type="Google" id="ProtNLM"/>
    </source>
</evidence>
<dbReference type="EMBL" id="JACHET010000001">
    <property type="protein sequence ID" value="MBB6184326.1"/>
    <property type="molecule type" value="Genomic_DNA"/>
</dbReference>
<organism evidence="2 4">
    <name type="scientific">Oleiagrimonas soli</name>
    <dbReference type="NCBI Taxonomy" id="1543381"/>
    <lineage>
        <taxon>Bacteria</taxon>
        <taxon>Pseudomonadati</taxon>
        <taxon>Pseudomonadota</taxon>
        <taxon>Gammaproteobacteria</taxon>
        <taxon>Lysobacterales</taxon>
        <taxon>Rhodanobacteraceae</taxon>
        <taxon>Oleiagrimonas</taxon>
    </lineage>
</organism>
<keyword evidence="1" id="KW-0812">Transmembrane</keyword>
<keyword evidence="1" id="KW-0472">Membrane</keyword>
<evidence type="ECO:0000313" key="5">
    <source>
        <dbReference type="Proteomes" id="UP000560000"/>
    </source>
</evidence>
<reference evidence="3 5" key="2">
    <citation type="submission" date="2020-08" db="EMBL/GenBank/DDBJ databases">
        <title>Genomic Encyclopedia of Type Strains, Phase IV (KMG-IV): sequencing the most valuable type-strain genomes for metagenomic binning, comparative biology and taxonomic classification.</title>
        <authorList>
            <person name="Goeker M."/>
        </authorList>
    </citation>
    <scope>NUCLEOTIDE SEQUENCE [LARGE SCALE GENOMIC DNA]</scope>
    <source>
        <strain evidence="3 5">DSM 107085</strain>
    </source>
</reference>
<name>A0A099CYY0_9GAMM</name>
<gene>
    <name evidence="3" type="ORF">HNQ86_001671</name>
    <name evidence="2" type="ORF">LF63_0102795</name>
</gene>
<accession>A0A099CYY0</accession>
<protein>
    <recommendedName>
        <fullName evidence="6">Transmembrane protein</fullName>
    </recommendedName>
</protein>
<reference evidence="2 4" key="1">
    <citation type="submission" date="2014-09" db="EMBL/GenBank/DDBJ databases">
        <title>Xanthomonadaceae 3.5X direct submission.</title>
        <authorList>
            <person name="Fang T."/>
            <person name="Wang H."/>
        </authorList>
    </citation>
    <scope>NUCLEOTIDE SEQUENCE [LARGE SCALE GENOMIC DNA]</scope>
    <source>
        <strain evidence="2 4">3.5X</strain>
    </source>
</reference>
<proteinExistence type="predicted"/>
<feature type="transmembrane region" description="Helical" evidence="1">
    <location>
        <begin position="92"/>
        <end position="114"/>
    </location>
</feature>
<keyword evidence="1" id="KW-1133">Transmembrane helix</keyword>
<dbReference type="AlphaFoldDB" id="A0A099CYY0"/>
<feature type="transmembrane region" description="Helical" evidence="1">
    <location>
        <begin position="47"/>
        <end position="72"/>
    </location>
</feature>
<dbReference type="HOGENOM" id="CLU_159214_0_0_6"/>
<evidence type="ECO:0000256" key="1">
    <source>
        <dbReference type="SAM" id="Phobius"/>
    </source>
</evidence>
<evidence type="ECO:0000313" key="2">
    <source>
        <dbReference type="EMBL" id="KGI78871.1"/>
    </source>
</evidence>
<comment type="caution">
    <text evidence="2">The sequence shown here is derived from an EMBL/GenBank/DDBJ whole genome shotgun (WGS) entry which is preliminary data.</text>
</comment>
<feature type="transmembrane region" description="Helical" evidence="1">
    <location>
        <begin position="12"/>
        <end position="35"/>
    </location>
</feature>
<dbReference type="EMBL" id="JROI01000007">
    <property type="protein sequence ID" value="KGI78871.1"/>
    <property type="molecule type" value="Genomic_DNA"/>
</dbReference>
<dbReference type="RefSeq" id="WP_043099487.1">
    <property type="nucleotide sequence ID" value="NZ_JACHET010000001.1"/>
</dbReference>
<dbReference type="Proteomes" id="UP000560000">
    <property type="component" value="Unassembled WGS sequence"/>
</dbReference>
<evidence type="ECO:0000313" key="4">
    <source>
        <dbReference type="Proteomes" id="UP000029708"/>
    </source>
</evidence>
<sequence length="124" mass="13496">MNLRFLDMGMAGVLEAALIAFLAGVVAWLLVHALVGRRLGWSAGKQIGWAYLLTLLGACSVDLWNLLYMGIVPMQSPVTIQRVLADIHDPDFLGTRVVAEVATAGLGVMLGWLLTSGHLRRRTR</sequence>
<dbReference type="Proteomes" id="UP000029708">
    <property type="component" value="Unassembled WGS sequence"/>
</dbReference>
<dbReference type="STRING" id="1543381.LF63_0102795"/>
<keyword evidence="4" id="KW-1185">Reference proteome</keyword>